<evidence type="ECO:0000313" key="3">
    <source>
        <dbReference type="EMBL" id="GLI03182.1"/>
    </source>
</evidence>
<organism evidence="3 4">
    <name type="scientific">Phytohabitans aurantiacus</name>
    <dbReference type="NCBI Taxonomy" id="3016789"/>
    <lineage>
        <taxon>Bacteria</taxon>
        <taxon>Bacillati</taxon>
        <taxon>Actinomycetota</taxon>
        <taxon>Actinomycetes</taxon>
        <taxon>Micromonosporales</taxon>
        <taxon>Micromonosporaceae</taxon>
    </lineage>
</organism>
<keyword evidence="2" id="KW-0472">Membrane</keyword>
<proteinExistence type="predicted"/>
<protein>
    <recommendedName>
        <fullName evidence="5">Excalibur calcium-binding domain-containing protein</fullName>
    </recommendedName>
</protein>
<evidence type="ECO:0008006" key="5">
    <source>
        <dbReference type="Google" id="ProtNLM"/>
    </source>
</evidence>
<evidence type="ECO:0000256" key="2">
    <source>
        <dbReference type="SAM" id="Phobius"/>
    </source>
</evidence>
<sequence length="219" mass="22047">MSSRFAARLSSLRTRLAVFGQAPSGLAGRLAAVGRSAGGLAGRAWGGWRAASWPIRTAIAGGVVLLALGVGLAGTWAVGSDADSRWSAGSPGNDYGPGPGSGDDRPKPGRADDPGQGAQAGSAVTPPAFVQDFAQQPGTNPNGPAASPTAGVQIAEGTDGCDHAYGGRDVCVPWEFPAGVTDKCGWLRERGFKPLKIEGGRDRHALDRNADGTACGAGD</sequence>
<feature type="transmembrane region" description="Helical" evidence="2">
    <location>
        <begin position="55"/>
        <end position="78"/>
    </location>
</feature>
<dbReference type="EMBL" id="BSDI01000077">
    <property type="protein sequence ID" value="GLI03182.1"/>
    <property type="molecule type" value="Genomic_DNA"/>
</dbReference>
<keyword evidence="2" id="KW-0812">Transmembrane</keyword>
<comment type="caution">
    <text evidence="3">The sequence shown here is derived from an EMBL/GenBank/DDBJ whole genome shotgun (WGS) entry which is preliminary data.</text>
</comment>
<gene>
    <name evidence="3" type="ORF">Pa4123_84600</name>
</gene>
<feature type="compositionally biased region" description="Basic and acidic residues" evidence="1">
    <location>
        <begin position="102"/>
        <end position="113"/>
    </location>
</feature>
<reference evidence="3" key="1">
    <citation type="submission" date="2022-12" db="EMBL/GenBank/DDBJ databases">
        <title>New Phytohabitans aurantiacus sp. RD004123 nov., an actinomycete isolated from soil.</title>
        <authorList>
            <person name="Triningsih D.W."/>
            <person name="Harunari E."/>
            <person name="Igarashi Y."/>
        </authorList>
    </citation>
    <scope>NUCLEOTIDE SEQUENCE</scope>
    <source>
        <strain evidence="3">RD004123</strain>
    </source>
</reference>
<accession>A0ABQ5R8U7</accession>
<feature type="region of interest" description="Disordered" evidence="1">
    <location>
        <begin position="132"/>
        <end position="151"/>
    </location>
</feature>
<feature type="compositionally biased region" description="Polar residues" evidence="1">
    <location>
        <begin position="133"/>
        <end position="142"/>
    </location>
</feature>
<evidence type="ECO:0000313" key="4">
    <source>
        <dbReference type="Proteomes" id="UP001144280"/>
    </source>
</evidence>
<keyword evidence="4" id="KW-1185">Reference proteome</keyword>
<dbReference type="RefSeq" id="WP_281905191.1">
    <property type="nucleotide sequence ID" value="NZ_BSDI01000077.1"/>
</dbReference>
<name>A0ABQ5R8U7_9ACTN</name>
<keyword evidence="2" id="KW-1133">Transmembrane helix</keyword>
<evidence type="ECO:0000256" key="1">
    <source>
        <dbReference type="SAM" id="MobiDB-lite"/>
    </source>
</evidence>
<feature type="region of interest" description="Disordered" evidence="1">
    <location>
        <begin position="82"/>
        <end position="123"/>
    </location>
</feature>
<dbReference type="Proteomes" id="UP001144280">
    <property type="component" value="Unassembled WGS sequence"/>
</dbReference>